<dbReference type="STRING" id="49547.MBCUR_18310"/>
<evidence type="ECO:0000313" key="2">
    <source>
        <dbReference type="Proteomes" id="UP000077245"/>
    </source>
</evidence>
<keyword evidence="2" id="KW-1185">Reference proteome</keyword>
<gene>
    <name evidence="1" type="ORF">MBCUR_18310</name>
</gene>
<evidence type="ECO:0000313" key="1">
    <source>
        <dbReference type="EMBL" id="KZX10329.1"/>
    </source>
</evidence>
<dbReference type="EMBL" id="LWMV01000217">
    <property type="protein sequence ID" value="KZX10329.1"/>
    <property type="molecule type" value="Genomic_DNA"/>
</dbReference>
<reference evidence="1 2" key="1">
    <citation type="submission" date="2016-04" db="EMBL/GenBank/DDBJ databases">
        <title>Genome sequence of Methanobrevibacter curvatus DSM 11111.</title>
        <authorList>
            <person name="Poehlein A."/>
            <person name="Seedorf H."/>
            <person name="Daniel R."/>
        </authorList>
    </citation>
    <scope>NUCLEOTIDE SEQUENCE [LARGE SCALE GENOMIC DNA]</scope>
    <source>
        <strain evidence="1 2">DSM 11111</strain>
    </source>
</reference>
<protein>
    <submittedName>
        <fullName evidence="1">Uncharacterized protein</fullName>
    </submittedName>
</protein>
<dbReference type="Proteomes" id="UP000077245">
    <property type="component" value="Unassembled WGS sequence"/>
</dbReference>
<accession>A0A165Z721</accession>
<dbReference type="AlphaFoldDB" id="A0A165Z721"/>
<dbReference type="PATRIC" id="fig|49547.3.peg.1934"/>
<organism evidence="1 2">
    <name type="scientific">Methanobrevibacter curvatus</name>
    <dbReference type="NCBI Taxonomy" id="49547"/>
    <lineage>
        <taxon>Archaea</taxon>
        <taxon>Methanobacteriati</taxon>
        <taxon>Methanobacteriota</taxon>
        <taxon>Methanomada group</taxon>
        <taxon>Methanobacteria</taxon>
        <taxon>Methanobacteriales</taxon>
        <taxon>Methanobacteriaceae</taxon>
        <taxon>Methanobrevibacter</taxon>
    </lineage>
</organism>
<name>A0A165Z721_9EURY</name>
<comment type="caution">
    <text evidence="1">The sequence shown here is derived from an EMBL/GenBank/DDBJ whole genome shotgun (WGS) entry which is preliminary data.</text>
</comment>
<proteinExistence type="predicted"/>
<sequence>MIKLSKHGKIIYTGKSIRGWKIIIMPDEIRLDNYYKPSHIHVQNNGIHIPVKYKNYEEVGLIVELHLEKNKGLNLEKLMEELS</sequence>